<dbReference type="Gene3D" id="3.20.20.80">
    <property type="entry name" value="Glycosidases"/>
    <property type="match status" value="1"/>
</dbReference>
<comment type="caution">
    <text evidence="11">The sequence shown here is derived from an EMBL/GenBank/DDBJ whole genome shotgun (WGS) entry which is preliminary data.</text>
</comment>
<dbReference type="EMBL" id="ML996087">
    <property type="protein sequence ID" value="KAF2151594.1"/>
    <property type="molecule type" value="Genomic_DNA"/>
</dbReference>
<comment type="similarity">
    <text evidence="3 9">Belongs to the glycosyl hydrolase 5 (cellulase A) family.</text>
</comment>
<comment type="catalytic activity">
    <reaction evidence="1">
        <text>Random hydrolysis of (1-&gt;4)-beta-D-mannosidic linkages in mannans, galactomannans and glucomannans.</text>
        <dbReference type="EC" id="3.2.1.78"/>
    </reaction>
</comment>
<evidence type="ECO:0000313" key="12">
    <source>
        <dbReference type="Proteomes" id="UP000799439"/>
    </source>
</evidence>
<evidence type="ECO:0000256" key="5">
    <source>
        <dbReference type="ARBA" id="ARBA00022525"/>
    </source>
</evidence>
<organism evidence="11 12">
    <name type="scientific">Myriangium duriaei CBS 260.36</name>
    <dbReference type="NCBI Taxonomy" id="1168546"/>
    <lineage>
        <taxon>Eukaryota</taxon>
        <taxon>Fungi</taxon>
        <taxon>Dikarya</taxon>
        <taxon>Ascomycota</taxon>
        <taxon>Pezizomycotina</taxon>
        <taxon>Dothideomycetes</taxon>
        <taxon>Dothideomycetidae</taxon>
        <taxon>Myriangiales</taxon>
        <taxon>Myriangiaceae</taxon>
        <taxon>Myriangium</taxon>
    </lineage>
</organism>
<dbReference type="SUPFAM" id="SSF51445">
    <property type="entry name" value="(Trans)glycosidases"/>
    <property type="match status" value="1"/>
</dbReference>
<dbReference type="AlphaFoldDB" id="A0A9P4J397"/>
<reference evidence="11" key="1">
    <citation type="journal article" date="2020" name="Stud. Mycol.">
        <title>101 Dothideomycetes genomes: a test case for predicting lifestyles and emergence of pathogens.</title>
        <authorList>
            <person name="Haridas S."/>
            <person name="Albert R."/>
            <person name="Binder M."/>
            <person name="Bloem J."/>
            <person name="Labutti K."/>
            <person name="Salamov A."/>
            <person name="Andreopoulos B."/>
            <person name="Baker S."/>
            <person name="Barry K."/>
            <person name="Bills G."/>
            <person name="Bluhm B."/>
            <person name="Cannon C."/>
            <person name="Castanera R."/>
            <person name="Culley D."/>
            <person name="Daum C."/>
            <person name="Ezra D."/>
            <person name="Gonzalez J."/>
            <person name="Henrissat B."/>
            <person name="Kuo A."/>
            <person name="Liang C."/>
            <person name="Lipzen A."/>
            <person name="Lutzoni F."/>
            <person name="Magnuson J."/>
            <person name="Mondo S."/>
            <person name="Nolan M."/>
            <person name="Ohm R."/>
            <person name="Pangilinan J."/>
            <person name="Park H.-J."/>
            <person name="Ramirez L."/>
            <person name="Alfaro M."/>
            <person name="Sun H."/>
            <person name="Tritt A."/>
            <person name="Yoshinaga Y."/>
            <person name="Zwiers L.-H."/>
            <person name="Turgeon B."/>
            <person name="Goodwin S."/>
            <person name="Spatafora J."/>
            <person name="Crous P."/>
            <person name="Grigoriev I."/>
        </authorList>
    </citation>
    <scope>NUCLEOTIDE SEQUENCE</scope>
    <source>
        <strain evidence="11">CBS 260.36</strain>
    </source>
</reference>
<name>A0A9P4J397_9PEZI</name>
<keyword evidence="12" id="KW-1185">Reference proteome</keyword>
<dbReference type="InterPro" id="IPR045053">
    <property type="entry name" value="MAN-like"/>
</dbReference>
<comment type="subcellular location">
    <subcellularLocation>
        <location evidence="2">Secreted</location>
    </subcellularLocation>
</comment>
<evidence type="ECO:0000256" key="8">
    <source>
        <dbReference type="ARBA" id="ARBA00023295"/>
    </source>
</evidence>
<keyword evidence="5" id="KW-0964">Secreted</keyword>
<evidence type="ECO:0000256" key="9">
    <source>
        <dbReference type="RuleBase" id="RU361153"/>
    </source>
</evidence>
<dbReference type="Pfam" id="PF00150">
    <property type="entry name" value="Cellulase"/>
    <property type="match status" value="1"/>
</dbReference>
<dbReference type="PANTHER" id="PTHR31451">
    <property type="match status" value="1"/>
</dbReference>
<evidence type="ECO:0000256" key="4">
    <source>
        <dbReference type="ARBA" id="ARBA00012706"/>
    </source>
</evidence>
<dbReference type="GO" id="GO:0046355">
    <property type="term" value="P:mannan catabolic process"/>
    <property type="evidence" value="ECO:0007669"/>
    <property type="project" value="UniProtKB-ARBA"/>
</dbReference>
<keyword evidence="7 9" id="KW-0378">Hydrolase</keyword>
<dbReference type="OrthoDB" id="428177at2759"/>
<keyword evidence="6" id="KW-0732">Signal</keyword>
<dbReference type="GO" id="GO:0005576">
    <property type="term" value="C:extracellular region"/>
    <property type="evidence" value="ECO:0007669"/>
    <property type="project" value="UniProtKB-SubCell"/>
</dbReference>
<evidence type="ECO:0000256" key="3">
    <source>
        <dbReference type="ARBA" id="ARBA00005641"/>
    </source>
</evidence>
<evidence type="ECO:0000256" key="6">
    <source>
        <dbReference type="ARBA" id="ARBA00022729"/>
    </source>
</evidence>
<feature type="domain" description="Glycoside hydrolase family 5" evidence="10">
    <location>
        <begin position="28"/>
        <end position="301"/>
    </location>
</feature>
<protein>
    <recommendedName>
        <fullName evidence="4">mannan endo-1,4-beta-mannosidase</fullName>
        <ecNumber evidence="4">3.2.1.78</ecNumber>
    </recommendedName>
</protein>
<dbReference type="InterPro" id="IPR001547">
    <property type="entry name" value="Glyco_hydro_5"/>
</dbReference>
<sequence>MAISRVTLAATSFSGSNLYYASGLKPAQQQILLAGLQSAGVKVLRVWLDGVSGTVKGTPVDTVPSLEGDSPGGYDDTVLNHLDDFMAVANGYGIKLLVSLYSYNALAANSDFYGKYYGTGDFYTNSDAINYYKQRVAHIMAHVNPHNGKPWSQSSEYIFAFETQNEAMHDQASWQCNIAGAIRSNLAGNTNILVSTGGGAWLANSLLDAYFSCDALDVLAIHAYGVGDFATSTIQPYVSKAQAAGKKLIMQEWGACYTTAENNNCNGGGPLDEGTRGSNIKQWAGSIAAAGVPQFYWQILPNEDPHQDWDYEVGVGGVNWDDLKGASLDASQADAAFDFGPWLL</sequence>
<dbReference type="GO" id="GO:0016985">
    <property type="term" value="F:mannan endo-1,4-beta-mannosidase activity"/>
    <property type="evidence" value="ECO:0007669"/>
    <property type="project" value="UniProtKB-EC"/>
</dbReference>
<evidence type="ECO:0000259" key="10">
    <source>
        <dbReference type="Pfam" id="PF00150"/>
    </source>
</evidence>
<dbReference type="Proteomes" id="UP000799439">
    <property type="component" value="Unassembled WGS sequence"/>
</dbReference>
<evidence type="ECO:0000256" key="2">
    <source>
        <dbReference type="ARBA" id="ARBA00004613"/>
    </source>
</evidence>
<proteinExistence type="inferred from homology"/>
<dbReference type="EC" id="3.2.1.78" evidence="4"/>
<gene>
    <name evidence="11" type="ORF">K461DRAFT_328161</name>
</gene>
<evidence type="ECO:0000256" key="1">
    <source>
        <dbReference type="ARBA" id="ARBA00001678"/>
    </source>
</evidence>
<accession>A0A9P4J397</accession>
<dbReference type="PANTHER" id="PTHR31451:SF39">
    <property type="entry name" value="MANNAN ENDO-1,4-BETA-MANNOSIDASE 1"/>
    <property type="match status" value="1"/>
</dbReference>
<evidence type="ECO:0000256" key="7">
    <source>
        <dbReference type="ARBA" id="ARBA00022801"/>
    </source>
</evidence>
<dbReference type="InterPro" id="IPR017853">
    <property type="entry name" value="GH"/>
</dbReference>
<evidence type="ECO:0000313" key="11">
    <source>
        <dbReference type="EMBL" id="KAF2151594.1"/>
    </source>
</evidence>
<keyword evidence="8 9" id="KW-0326">Glycosidase</keyword>